<dbReference type="Proteomes" id="UP000667802">
    <property type="component" value="Unassembled WGS sequence"/>
</dbReference>
<keyword evidence="1" id="KW-1133">Transmembrane helix</keyword>
<evidence type="ECO:0000313" key="3">
    <source>
        <dbReference type="Proteomes" id="UP000667802"/>
    </source>
</evidence>
<gene>
    <name evidence="2" type="ORF">G7B40_000895</name>
</gene>
<comment type="caution">
    <text evidence="2">The sequence shown here is derived from an EMBL/GenBank/DDBJ whole genome shotgun (WGS) entry which is preliminary data.</text>
</comment>
<dbReference type="EMBL" id="JAALHA020000001">
    <property type="protein sequence ID" value="MDR9893142.1"/>
    <property type="molecule type" value="Genomic_DNA"/>
</dbReference>
<keyword evidence="3" id="KW-1185">Reference proteome</keyword>
<sequence>MKIKQQNARAINQKKGFSIAVGGVAIILLITFIWFWSAYPTLTYKGVPISILVDFLQDTIAREAYFKGHKKALHHRLKELGVEEKIKDFYRPQFQEEQELDRYIHQLLYNNTGYIGAAYLVNAQGELQLKPAINQNFLHWFELAKKLNLAIDYEIDNGVIFIITPEKQSVPYTVISNVYSISELEKLLMVLQNH</sequence>
<name>A0AAP5I3M2_9CYAN</name>
<accession>A0AAP5I3M2</accession>
<feature type="transmembrane region" description="Helical" evidence="1">
    <location>
        <begin position="16"/>
        <end position="36"/>
    </location>
</feature>
<evidence type="ECO:0000256" key="1">
    <source>
        <dbReference type="SAM" id="Phobius"/>
    </source>
</evidence>
<dbReference type="RefSeq" id="WP_208340984.1">
    <property type="nucleotide sequence ID" value="NZ_CAWQFN010000771.1"/>
</dbReference>
<keyword evidence="1" id="KW-0472">Membrane</keyword>
<dbReference type="AlphaFoldDB" id="A0AAP5I3M2"/>
<reference evidence="3" key="1">
    <citation type="journal article" date="2021" name="Science">
        <title>Hunting the eagle killer: A cyanobacterial neurotoxin causes vacuolar myelinopathy.</title>
        <authorList>
            <person name="Breinlinger S."/>
            <person name="Phillips T.J."/>
            <person name="Haram B.N."/>
            <person name="Mares J."/>
            <person name="Martinez Yerena J.A."/>
            <person name="Hrouzek P."/>
            <person name="Sobotka R."/>
            <person name="Henderson W.M."/>
            <person name="Schmieder P."/>
            <person name="Williams S.M."/>
            <person name="Lauderdale J.D."/>
            <person name="Wilde H.D."/>
            <person name="Gerrin W."/>
            <person name="Kust A."/>
            <person name="Washington J.W."/>
            <person name="Wagner C."/>
            <person name="Geier B."/>
            <person name="Liebeke M."/>
            <person name="Enke H."/>
            <person name="Niedermeyer T.H.J."/>
            <person name="Wilde S.B."/>
        </authorList>
    </citation>
    <scope>NUCLEOTIDE SEQUENCE [LARGE SCALE GENOMIC DNA]</scope>
    <source>
        <strain evidence="3">Thurmond2011</strain>
    </source>
</reference>
<evidence type="ECO:0000313" key="2">
    <source>
        <dbReference type="EMBL" id="MDR9893142.1"/>
    </source>
</evidence>
<proteinExistence type="predicted"/>
<organism evidence="2 3">
    <name type="scientific">Aetokthonos hydrillicola Thurmond2011</name>
    <dbReference type="NCBI Taxonomy" id="2712845"/>
    <lineage>
        <taxon>Bacteria</taxon>
        <taxon>Bacillati</taxon>
        <taxon>Cyanobacteriota</taxon>
        <taxon>Cyanophyceae</taxon>
        <taxon>Nostocales</taxon>
        <taxon>Hapalosiphonaceae</taxon>
        <taxon>Aetokthonos</taxon>
    </lineage>
</organism>
<protein>
    <submittedName>
        <fullName evidence="2">Uncharacterized protein</fullName>
    </submittedName>
</protein>
<keyword evidence="1" id="KW-0812">Transmembrane</keyword>